<dbReference type="KEGG" id="aaf:AURANDRAFT_65318"/>
<dbReference type="InterPro" id="IPR001611">
    <property type="entry name" value="Leu-rich_rpt"/>
</dbReference>
<evidence type="ECO:0000259" key="11">
    <source>
        <dbReference type="Pfam" id="PF00218"/>
    </source>
</evidence>
<feature type="compositionally biased region" description="Basic and acidic residues" evidence="9">
    <location>
        <begin position="1065"/>
        <end position="1077"/>
    </location>
</feature>
<feature type="transmembrane region" description="Helical" evidence="10">
    <location>
        <begin position="1008"/>
        <end position="1032"/>
    </location>
</feature>
<feature type="transmembrane region" description="Helical" evidence="10">
    <location>
        <begin position="1473"/>
        <end position="1491"/>
    </location>
</feature>
<sequence length="1921" mass="205615">MSPPQPAGGGHEHCFPFRGELEDDESQAEWRELCQAVVHEARAKHYTSVGGDLASLVHLERLDVSANEMDRFQPGARADALQILQAYSNRFASLGTLPSLPEARFLGFGFNELSALPADLGRRCPNLASLDLAFNHLLSLDDVVACLRKCRKLKQVFLAGNPCSLLPNYRVRLVTQLPALETIDDAEVTAAEREEYVLPEGGFKEDLDGFVTIEVALKSLSGLPAPEGADSAPNSRPGTGKKDEKRKSIKKDKKKDDEGEPAAAPRPDPAKEGCYVDLLVVGAPPETKARTARLFWRPSPVNAARKVEDGVLPPPPVVARLRVPATVELRDGLKFRGLLVSVLKATPPTAEAIADHAAAVKAREADGDAPEPGDAPAERFDVVAATTVPLHSLLEPQFGADIPGNSDREQIKLVEAAKLDFNGDFLASLEPPPEDGSAEPDKKRPMRRVAWAVLAAAGAAAPRAVDVARYERQAARFMADAGGGRRLGGGSPSDGPADAIDPNWELVKKSLEGLMIKEVWLTLSTIAYYSRLSLSYQLDRFCGSDGQASAYKALIAEGMLPAAAGARMSQCNEIGRGLIWAQIESIGTDYYYVCLVTGEYWEYTNTLGNRTVYGSANAEAEASDFHAACAAACAAANVTAFCSCYYETDDLGAPTGLLHGDGYPESWDCRESTLYPAAEETGAWSLPVWDECVGCPDAGLVVAATQIFDENGTAVGVAGSDVSMDSFSVLLKSWRDVFAPHHVVFIVSGAGGRVDPDGYLVGTSESAPVVAWANGTEHGNGTKYRVRAVDSASAVVADAARWFAGRDYEDDRLYVVGGAFVRSIALYFDVYQGPLDWHMVFVQDVACAGFTYADPGLGRCEPCEWPYLSRSGVDCDMCVAGYYYVPCQSGTSYEPGVGCVACAAGEACPRGVTDVGVCEPCPAHATCDEGAEVATLNLDRGRWRPHRGSLDVFRCDVREACAGGAIPDGGGAGDLCGSKYEGRLCSACGGYRWKTMAGKCRNCGAYEAIASIALYFVGTVAVVLLLLSLSVTELPGHTMLQRRGGVHVSQRRGLADGAPAPDAAPRADDAPAAERRTARAPRALRNLLAVLATPLGPRRPDSPDRVSAARLEELYRVFRRPLPANGRAEIDRRANGASTEEQQQRVRVMRLTTKLRLKWKSLFVTMQILGTTAVNAFSWPPIFGTLVTVANVLNKPSFLGALTCVVDLTPGRVSFYTEYVATTLGPIVAVVAFDLGLRFLAPPAHRRRYSSTAFAVVVVYCIFPGVCALVVRYWSCRTFDDGVYYLADDLAIRCGGRAYRAYEAYAILMVFVWPVGAPALLYALCWTHRGRIDPFGFRKGVDLERAALHLLVSPREILDRADAIRENDPVIGPTRMIWIPYEPEFWYFESVETIRRMGYTVASAVIPEGGMLLVFLVLLTCASLKVYGGYRPFDDETDNLLAENLSWLLLAIYLIALACVLRDDASNAAVDAILNSLVALAFCYGIAVVAADLTREKKIVAIVWARARRAKPYVVERLRRAPRAAPAAEPPPRAAPRAKLARGSVELGSTAYLRGAKSDEPAAPGLARPALRSETSEFLGTANPLNRHVHRVAALKATASRLFPRPDAPGAAPAALPELAEEEDSRTKRFYLEEVVRAKLAEVEGLNAKHASGQDSDVRSRLAFGATKGNTRFSAALRRTLDDGSRQLSVVADVKRRSPHGGRDGGGATLASFSDAGKVCEELANWPVDALSVCADGPAYGGALEDVAAARRAVAGLGDARPPILFKDFVVDPIQIALAAELGADAVLLSTTVLGGRLVDLLDIATVCGVECAVEVHTPNECQFALHAGATLLVCTNVDRTTGVNHDNQALGLKGLIPPNVVALAAAAATDAPSARALAAAGYDGVLLGRRLLADPSGAKRLVAQIRDIAVAPADMLAYGG</sequence>
<evidence type="ECO:0000256" key="5">
    <source>
        <dbReference type="ARBA" id="ARBA00022793"/>
    </source>
</evidence>
<feature type="domain" description="Indole-3-glycerol phosphate synthase" evidence="11">
    <location>
        <begin position="1632"/>
        <end position="1897"/>
    </location>
</feature>
<reference evidence="12 13" key="1">
    <citation type="journal article" date="2011" name="Proc. Natl. Acad. Sci. U.S.A.">
        <title>Niche of harmful alga Aureococcus anophagefferens revealed through ecogenomics.</title>
        <authorList>
            <person name="Gobler C.J."/>
            <person name="Berry D.L."/>
            <person name="Dyhrman S.T."/>
            <person name="Wilhelm S.W."/>
            <person name="Salamov A."/>
            <person name="Lobanov A.V."/>
            <person name="Zhang Y."/>
            <person name="Collier J.L."/>
            <person name="Wurch L.L."/>
            <person name="Kustka A.B."/>
            <person name="Dill B.D."/>
            <person name="Shah M."/>
            <person name="VerBerkmoes N.C."/>
            <person name="Kuo A."/>
            <person name="Terry A."/>
            <person name="Pangilinan J."/>
            <person name="Lindquist E.A."/>
            <person name="Lucas S."/>
            <person name="Paulsen I.T."/>
            <person name="Hattenrath-Lehmann T.K."/>
            <person name="Talmage S.C."/>
            <person name="Walker E.A."/>
            <person name="Koch F."/>
            <person name="Burson A.M."/>
            <person name="Marcoval M.A."/>
            <person name="Tang Y.Z."/>
            <person name="Lecleir G.R."/>
            <person name="Coyne K.J."/>
            <person name="Berg G.M."/>
            <person name="Bertrand E.M."/>
            <person name="Saito M.A."/>
            <person name="Gladyshev V.N."/>
            <person name="Grigoriev I.V."/>
        </authorList>
    </citation>
    <scope>NUCLEOTIDE SEQUENCE [LARGE SCALE GENOMIC DNA]</scope>
    <source>
        <strain evidence="13">CCMP 1984</strain>
    </source>
</reference>
<feature type="region of interest" description="Disordered" evidence="9">
    <location>
        <begin position="1603"/>
        <end position="1623"/>
    </location>
</feature>
<evidence type="ECO:0000256" key="9">
    <source>
        <dbReference type="SAM" id="MobiDB-lite"/>
    </source>
</evidence>
<dbReference type="GeneID" id="20225277"/>
<dbReference type="EMBL" id="GL833133">
    <property type="protein sequence ID" value="EGB06689.1"/>
    <property type="molecule type" value="Genomic_DNA"/>
</dbReference>
<feature type="compositionally biased region" description="Low complexity" evidence="9">
    <location>
        <begin position="1055"/>
        <end position="1064"/>
    </location>
</feature>
<dbReference type="SUPFAM" id="SSF52058">
    <property type="entry name" value="L domain-like"/>
    <property type="match status" value="1"/>
</dbReference>
<feature type="region of interest" description="Disordered" evidence="9">
    <location>
        <begin position="425"/>
        <end position="444"/>
    </location>
</feature>
<dbReference type="PANTHER" id="PTHR22854:SF2">
    <property type="entry name" value="INDOLE-3-GLYCEROL-PHOSPHATE SYNTHASE"/>
    <property type="match status" value="1"/>
</dbReference>
<feature type="transmembrane region" description="Helical" evidence="10">
    <location>
        <begin position="1445"/>
        <end position="1461"/>
    </location>
</feature>
<dbReference type="Proteomes" id="UP000002729">
    <property type="component" value="Unassembled WGS sequence"/>
</dbReference>
<dbReference type="InterPro" id="IPR011060">
    <property type="entry name" value="RibuloseP-bd_barrel"/>
</dbReference>
<evidence type="ECO:0000256" key="3">
    <source>
        <dbReference type="ARBA" id="ARBA00012362"/>
    </source>
</evidence>
<dbReference type="PANTHER" id="PTHR22854">
    <property type="entry name" value="TRYPTOPHAN BIOSYNTHESIS PROTEIN"/>
    <property type="match status" value="1"/>
</dbReference>
<dbReference type="InParanoid" id="F0YDU0"/>
<feature type="transmembrane region" description="Helical" evidence="10">
    <location>
        <begin position="1305"/>
        <end position="1325"/>
    </location>
</feature>
<feature type="transmembrane region" description="Helical" evidence="10">
    <location>
        <begin position="1159"/>
        <end position="1179"/>
    </location>
</feature>
<evidence type="ECO:0000256" key="8">
    <source>
        <dbReference type="ARBA" id="ARBA00023239"/>
    </source>
</evidence>
<feature type="region of interest" description="Disordered" evidence="9">
    <location>
        <begin position="1042"/>
        <end position="1077"/>
    </location>
</feature>
<dbReference type="GO" id="GO:0000162">
    <property type="term" value="P:L-tryptophan biosynthetic process"/>
    <property type="evidence" value="ECO:0007669"/>
    <property type="project" value="UniProtKB-UniPathway"/>
</dbReference>
<dbReference type="EC" id="4.1.1.48" evidence="3"/>
<dbReference type="InterPro" id="IPR013785">
    <property type="entry name" value="Aldolase_TIM"/>
</dbReference>
<feature type="compositionally biased region" description="Low complexity" evidence="9">
    <location>
        <begin position="1608"/>
        <end position="1618"/>
    </location>
</feature>
<evidence type="ECO:0000256" key="1">
    <source>
        <dbReference type="ARBA" id="ARBA00001633"/>
    </source>
</evidence>
<keyword evidence="7" id="KW-0057">Aromatic amino acid biosynthesis</keyword>
<evidence type="ECO:0000256" key="7">
    <source>
        <dbReference type="ARBA" id="ARBA00023141"/>
    </source>
</evidence>
<keyword evidence="10" id="KW-0472">Membrane</keyword>
<dbReference type="InterPro" id="IPR045186">
    <property type="entry name" value="Indole-3-glycerol_P_synth"/>
</dbReference>
<keyword evidence="6" id="KW-0822">Tryptophan biosynthesis</keyword>
<dbReference type="RefSeq" id="XP_009038440.1">
    <property type="nucleotide sequence ID" value="XM_009040192.1"/>
</dbReference>
<dbReference type="PROSITE" id="PS51450">
    <property type="entry name" value="LRR"/>
    <property type="match status" value="1"/>
</dbReference>
<dbReference type="Pfam" id="PF00218">
    <property type="entry name" value="IGPS"/>
    <property type="match status" value="1"/>
</dbReference>
<dbReference type="UniPathway" id="UPA00035">
    <property type="reaction ID" value="UER00043"/>
</dbReference>
<dbReference type="GO" id="GO:0004425">
    <property type="term" value="F:indole-3-glycerol-phosphate synthase activity"/>
    <property type="evidence" value="ECO:0007669"/>
    <property type="project" value="UniProtKB-EC"/>
</dbReference>
<evidence type="ECO:0000313" key="12">
    <source>
        <dbReference type="EMBL" id="EGB06689.1"/>
    </source>
</evidence>
<dbReference type="eggNOG" id="KOG1644">
    <property type="taxonomic scope" value="Eukaryota"/>
</dbReference>
<keyword evidence="10" id="KW-1133">Transmembrane helix</keyword>
<name>F0YDU0_AURAN</name>
<evidence type="ECO:0000256" key="6">
    <source>
        <dbReference type="ARBA" id="ARBA00022822"/>
    </source>
</evidence>
<dbReference type="OrthoDB" id="524799at2759"/>
<gene>
    <name evidence="12" type="ORF">AURANDRAFT_65318</name>
</gene>
<keyword evidence="8" id="KW-0456">Lyase</keyword>
<evidence type="ECO:0000256" key="4">
    <source>
        <dbReference type="ARBA" id="ARBA00022605"/>
    </source>
</evidence>
<evidence type="ECO:0000313" key="13">
    <source>
        <dbReference type="Proteomes" id="UP000002729"/>
    </source>
</evidence>
<dbReference type="Gene3D" id="3.20.20.70">
    <property type="entry name" value="Aldolase class I"/>
    <property type="match status" value="1"/>
</dbReference>
<comment type="catalytic activity">
    <reaction evidence="1">
        <text>1-(2-carboxyphenylamino)-1-deoxy-D-ribulose 5-phosphate + H(+) = (1S,2R)-1-C-(indol-3-yl)glycerol 3-phosphate + CO2 + H2O</text>
        <dbReference type="Rhea" id="RHEA:23476"/>
        <dbReference type="ChEBI" id="CHEBI:15377"/>
        <dbReference type="ChEBI" id="CHEBI:15378"/>
        <dbReference type="ChEBI" id="CHEBI:16526"/>
        <dbReference type="ChEBI" id="CHEBI:58613"/>
        <dbReference type="ChEBI" id="CHEBI:58866"/>
        <dbReference type="EC" id="4.1.1.48"/>
    </reaction>
</comment>
<keyword evidence="13" id="KW-1185">Reference proteome</keyword>
<comment type="pathway">
    <text evidence="2">Amino-acid biosynthesis; L-tryptophan biosynthesis; L-tryptophan from chorismate: step 4/5.</text>
</comment>
<organism evidence="13">
    <name type="scientific">Aureococcus anophagefferens</name>
    <name type="common">Harmful bloom alga</name>
    <dbReference type="NCBI Taxonomy" id="44056"/>
    <lineage>
        <taxon>Eukaryota</taxon>
        <taxon>Sar</taxon>
        <taxon>Stramenopiles</taxon>
        <taxon>Ochrophyta</taxon>
        <taxon>Pelagophyceae</taxon>
        <taxon>Pelagomonadales</taxon>
        <taxon>Pelagomonadaceae</taxon>
        <taxon>Aureococcus</taxon>
    </lineage>
</organism>
<dbReference type="SUPFAM" id="SSF51366">
    <property type="entry name" value="Ribulose-phoshate binding barrel"/>
    <property type="match status" value="1"/>
</dbReference>
<keyword evidence="4" id="KW-0028">Amino-acid biosynthesis</keyword>
<protein>
    <recommendedName>
        <fullName evidence="3">indole-3-glycerol-phosphate synthase</fullName>
        <ecNumber evidence="3">4.1.1.48</ecNumber>
    </recommendedName>
</protein>
<keyword evidence="5" id="KW-0210">Decarboxylase</keyword>
<keyword evidence="10" id="KW-0812">Transmembrane</keyword>
<dbReference type="Gene3D" id="3.80.10.10">
    <property type="entry name" value="Ribonuclease Inhibitor"/>
    <property type="match status" value="1"/>
</dbReference>
<dbReference type="InterPro" id="IPR013798">
    <property type="entry name" value="Indole-3-glycerol_P_synth_dom"/>
</dbReference>
<evidence type="ECO:0000256" key="10">
    <source>
        <dbReference type="SAM" id="Phobius"/>
    </source>
</evidence>
<feature type="transmembrane region" description="Helical" evidence="10">
    <location>
        <begin position="1405"/>
        <end position="1425"/>
    </location>
</feature>
<proteinExistence type="predicted"/>
<feature type="transmembrane region" description="Helical" evidence="10">
    <location>
        <begin position="1253"/>
        <end position="1274"/>
    </location>
</feature>
<accession>F0YDU0</accession>
<evidence type="ECO:0000256" key="2">
    <source>
        <dbReference type="ARBA" id="ARBA00004696"/>
    </source>
</evidence>
<feature type="region of interest" description="Disordered" evidence="9">
    <location>
        <begin position="222"/>
        <end position="270"/>
    </location>
</feature>
<feature type="transmembrane region" description="Helical" evidence="10">
    <location>
        <begin position="1219"/>
        <end position="1241"/>
    </location>
</feature>
<dbReference type="eggNOG" id="KOG4201">
    <property type="taxonomic scope" value="Eukaryota"/>
</dbReference>
<dbReference type="GO" id="GO:0004640">
    <property type="term" value="F:phosphoribosylanthranilate isomerase activity"/>
    <property type="evidence" value="ECO:0007669"/>
    <property type="project" value="TreeGrafter"/>
</dbReference>
<dbReference type="InterPro" id="IPR032675">
    <property type="entry name" value="LRR_dom_sf"/>
</dbReference>